<feature type="compositionally biased region" description="Low complexity" evidence="7">
    <location>
        <begin position="61"/>
        <end position="94"/>
    </location>
</feature>
<evidence type="ECO:0000256" key="2">
    <source>
        <dbReference type="ARBA" id="ARBA00008758"/>
    </source>
</evidence>
<dbReference type="InterPro" id="IPR026759">
    <property type="entry name" value="P33MONOX"/>
</dbReference>
<feature type="region of interest" description="Disordered" evidence="7">
    <location>
        <begin position="283"/>
        <end position="346"/>
    </location>
</feature>
<proteinExistence type="inferred from homology"/>
<keyword evidence="9" id="KW-1185">Reference proteome</keyword>
<keyword evidence="4" id="KW-0963">Cytoplasm</keyword>
<feature type="compositionally biased region" description="Basic residues" evidence="7">
    <location>
        <begin position="296"/>
        <end position="305"/>
    </location>
</feature>
<sequence>MSRETCDRCTHSRHLTGHSATHCPSQVYLATQQCSVIQSQPPPLLRTNFIERRCWDNFSLSHSGPSSSSSSTGPSSSSSSTGPSSSLSSSLSLPDWFPGTMASRQGDIPALESGNSGGPMGEMAQPIGMARRALSYDDSLEMPMVSPPPDITFNILWKRPVIPEKKSRCLSEGDDCDTPITFEAPPTKPTVPVVKAKASSFILNSLMIKQTQDNIQRFEQQAGLTDAGYTPHKGLTAEETRYHCMAEALHATGQAGRALYLSESANQDAPVGQRCTGSYQRLGCKQENNKNGHQGSIKRGRKRKTHSYEKKLKMPSGGLQGGSPENVRAVHPQRHPQPNRRSWFGQSSVAFFPISQLDGGETRTGHGRDRGRRRGQLESLQHAIHSVKNPPLTQRAWLSSVPMGNQKTNTLEMMKTRVTQEPILLKTPKIEIPGLEVKKHMPPPPQTQTP</sequence>
<keyword evidence="6" id="KW-0560">Oxidoreductase</keyword>
<dbReference type="AlphaFoldDB" id="A0A9Q1EEZ3"/>
<comment type="similarity">
    <text evidence="2">Belongs to the P33MONOX family.</text>
</comment>
<dbReference type="EMBL" id="JAINUF010000018">
    <property type="protein sequence ID" value="KAJ8337563.1"/>
    <property type="molecule type" value="Genomic_DNA"/>
</dbReference>
<keyword evidence="5" id="KW-0521">NADP</keyword>
<dbReference type="GO" id="GO:0016491">
    <property type="term" value="F:oxidoreductase activity"/>
    <property type="evidence" value="ECO:0007669"/>
    <property type="project" value="UniProtKB-KW"/>
</dbReference>
<evidence type="ECO:0000256" key="3">
    <source>
        <dbReference type="ARBA" id="ARBA00016432"/>
    </source>
</evidence>
<dbReference type="PANTHER" id="PTHR28342:SF1">
    <property type="entry name" value="MONOOXYGENASE P33MONOX-RELATED"/>
    <property type="match status" value="1"/>
</dbReference>
<evidence type="ECO:0000256" key="7">
    <source>
        <dbReference type="SAM" id="MobiDB-lite"/>
    </source>
</evidence>
<dbReference type="OrthoDB" id="8935954at2759"/>
<evidence type="ECO:0000313" key="9">
    <source>
        <dbReference type="Proteomes" id="UP001152622"/>
    </source>
</evidence>
<reference evidence="8" key="1">
    <citation type="journal article" date="2023" name="Science">
        <title>Genome structures resolve the early diversification of teleost fishes.</title>
        <authorList>
            <person name="Parey E."/>
            <person name="Louis A."/>
            <person name="Montfort J."/>
            <person name="Bouchez O."/>
            <person name="Roques C."/>
            <person name="Iampietro C."/>
            <person name="Lluch J."/>
            <person name="Castinel A."/>
            <person name="Donnadieu C."/>
            <person name="Desvignes T."/>
            <person name="Floi Bucao C."/>
            <person name="Jouanno E."/>
            <person name="Wen M."/>
            <person name="Mejri S."/>
            <person name="Dirks R."/>
            <person name="Jansen H."/>
            <person name="Henkel C."/>
            <person name="Chen W.J."/>
            <person name="Zahm M."/>
            <person name="Cabau C."/>
            <person name="Klopp C."/>
            <person name="Thompson A.W."/>
            <person name="Robinson-Rechavi M."/>
            <person name="Braasch I."/>
            <person name="Lecointre G."/>
            <person name="Bobe J."/>
            <person name="Postlethwait J.H."/>
            <person name="Berthelot C."/>
            <person name="Roest Crollius H."/>
            <person name="Guiguen Y."/>
        </authorList>
    </citation>
    <scope>NUCLEOTIDE SEQUENCE</scope>
    <source>
        <strain evidence="8">WJC10195</strain>
    </source>
</reference>
<evidence type="ECO:0000256" key="1">
    <source>
        <dbReference type="ARBA" id="ARBA00004496"/>
    </source>
</evidence>
<comment type="subcellular location">
    <subcellularLocation>
        <location evidence="1">Cytoplasm</location>
    </subcellularLocation>
</comment>
<comment type="caution">
    <text evidence="8">The sequence shown here is derived from an EMBL/GenBank/DDBJ whole genome shotgun (WGS) entry which is preliminary data.</text>
</comment>
<evidence type="ECO:0000256" key="6">
    <source>
        <dbReference type="ARBA" id="ARBA00023002"/>
    </source>
</evidence>
<gene>
    <name evidence="8" type="ORF">SKAU_G00365290</name>
</gene>
<protein>
    <recommendedName>
        <fullName evidence="3">Putative monooxygenase p33MONOX</fullName>
    </recommendedName>
</protein>
<organism evidence="8 9">
    <name type="scientific">Synaphobranchus kaupii</name>
    <name type="common">Kaup's arrowtooth eel</name>
    <dbReference type="NCBI Taxonomy" id="118154"/>
    <lineage>
        <taxon>Eukaryota</taxon>
        <taxon>Metazoa</taxon>
        <taxon>Chordata</taxon>
        <taxon>Craniata</taxon>
        <taxon>Vertebrata</taxon>
        <taxon>Euteleostomi</taxon>
        <taxon>Actinopterygii</taxon>
        <taxon>Neopterygii</taxon>
        <taxon>Teleostei</taxon>
        <taxon>Anguilliformes</taxon>
        <taxon>Synaphobranchidae</taxon>
        <taxon>Synaphobranchus</taxon>
    </lineage>
</organism>
<dbReference type="PANTHER" id="PTHR28342">
    <property type="entry name" value="MONOOXYGENASE P33MONOX-RELATED"/>
    <property type="match status" value="1"/>
</dbReference>
<evidence type="ECO:0000256" key="4">
    <source>
        <dbReference type="ARBA" id="ARBA00022490"/>
    </source>
</evidence>
<evidence type="ECO:0000256" key="5">
    <source>
        <dbReference type="ARBA" id="ARBA00022857"/>
    </source>
</evidence>
<dbReference type="Pfam" id="PF15302">
    <property type="entry name" value="P33MONOX"/>
    <property type="match status" value="2"/>
</dbReference>
<evidence type="ECO:0000313" key="8">
    <source>
        <dbReference type="EMBL" id="KAJ8337563.1"/>
    </source>
</evidence>
<accession>A0A9Q1EEZ3</accession>
<dbReference type="GO" id="GO:0005737">
    <property type="term" value="C:cytoplasm"/>
    <property type="evidence" value="ECO:0007669"/>
    <property type="project" value="UniProtKB-SubCell"/>
</dbReference>
<name>A0A9Q1EEZ3_SYNKA</name>
<feature type="region of interest" description="Disordered" evidence="7">
    <location>
        <begin position="61"/>
        <end position="124"/>
    </location>
</feature>
<dbReference type="Proteomes" id="UP001152622">
    <property type="component" value="Chromosome 18"/>
</dbReference>